<comment type="caution">
    <text evidence="7">The sequence shown here is derived from an EMBL/GenBank/DDBJ whole genome shotgun (WGS) entry which is preliminary data.</text>
</comment>
<evidence type="ECO:0000256" key="4">
    <source>
        <dbReference type="ARBA" id="ARBA00029440"/>
    </source>
</evidence>
<dbReference type="Gene3D" id="1.10.1060.10">
    <property type="entry name" value="Alpha-helical ferredoxin"/>
    <property type="match status" value="1"/>
</dbReference>
<dbReference type="EMBL" id="JBHEZZ010000011">
    <property type="protein sequence ID" value="MFC1403775.1"/>
    <property type="molecule type" value="Genomic_DNA"/>
</dbReference>
<dbReference type="Gene3D" id="3.50.50.60">
    <property type="entry name" value="FAD/NAD(P)-binding domain"/>
    <property type="match status" value="1"/>
</dbReference>
<keyword evidence="8" id="KW-1185">Reference proteome</keyword>
<organism evidence="7 8">
    <name type="scientific">Streptacidiphilus cavernicola</name>
    <dbReference type="NCBI Taxonomy" id="3342716"/>
    <lineage>
        <taxon>Bacteria</taxon>
        <taxon>Bacillati</taxon>
        <taxon>Actinomycetota</taxon>
        <taxon>Actinomycetes</taxon>
        <taxon>Kitasatosporales</taxon>
        <taxon>Streptomycetaceae</taxon>
        <taxon>Streptacidiphilus</taxon>
    </lineage>
</organism>
<accession>A0ABV6UQS6</accession>
<evidence type="ECO:0000313" key="8">
    <source>
        <dbReference type="Proteomes" id="UP001592528"/>
    </source>
</evidence>
<dbReference type="NCBIfam" id="TIGR01317">
    <property type="entry name" value="GOGAT_sm_gam"/>
    <property type="match status" value="1"/>
</dbReference>
<evidence type="ECO:0000256" key="3">
    <source>
        <dbReference type="ARBA" id="ARBA00023164"/>
    </source>
</evidence>
<dbReference type="InterPro" id="IPR036188">
    <property type="entry name" value="FAD/NAD-bd_sf"/>
</dbReference>
<dbReference type="RefSeq" id="WP_030248269.1">
    <property type="nucleotide sequence ID" value="NZ_JBHEZZ010000011.1"/>
</dbReference>
<dbReference type="PANTHER" id="PTHR43100:SF1">
    <property type="entry name" value="GLUTAMATE SYNTHASE [NADPH] SMALL CHAIN"/>
    <property type="match status" value="1"/>
</dbReference>
<keyword evidence="3" id="KW-0314">Glutamate biosynthesis</keyword>
<sequence length="487" mass="52525">MADPKGFLTTPKQLAERRPVDVRIKDWNEVYVERSLLPIITKQAGRCMDCGIPFCHNGCPLGNLIPEWNDLAYRDDWNGAIERLHATNNFPEFTGRLCPAPCESACVLGINQDPVTIKNVEVTIIDKAWDNGGVAPQPPERLSGKTVAVVGSGPAGLAAAQQLTRAGHTVVVYERADRIGGLLRYGIPEFKMEKRHVNRRVEQMRAEGTRFRTGVEVGVDVTGRQLRERFDAVVVAAGATTARDLPVPGRELGGIHQAMEYLPLSNKVQEGDYVDSPISAKGKHVIVIGGGDTGADCLGTALRQGAASVTQLEIMPRPSDDRPANQPWPTMPMTYKVTSAHEEGGERVYAVNTTHFTGDEDGNVQELHLVEVEFKAGRFEPIPGTERSIPAQLVTLAMGFTGTDVQNGLVEQLGVDLDARGNVARDGKFATNVDGVFVAGDAGRGQSLIVWAIAEGRSAAKAVDSYLSGRASTLPAPIRPTDRPVTV</sequence>
<dbReference type="PRINTS" id="PR00419">
    <property type="entry name" value="ADXRDTASE"/>
</dbReference>
<dbReference type="Gene3D" id="3.40.50.720">
    <property type="entry name" value="NAD(P)-binding Rossmann-like Domain"/>
    <property type="match status" value="1"/>
</dbReference>
<evidence type="ECO:0000259" key="5">
    <source>
        <dbReference type="Pfam" id="PF07992"/>
    </source>
</evidence>
<dbReference type="SUPFAM" id="SSF46548">
    <property type="entry name" value="alpha-helical ferredoxin"/>
    <property type="match status" value="1"/>
</dbReference>
<dbReference type="SUPFAM" id="SSF51971">
    <property type="entry name" value="Nucleotide-binding domain"/>
    <property type="match status" value="2"/>
</dbReference>
<evidence type="ECO:0000256" key="2">
    <source>
        <dbReference type="ARBA" id="ARBA00023002"/>
    </source>
</evidence>
<feature type="domain" description="Dihydroprymidine dehydrogenase" evidence="6">
    <location>
        <begin position="25"/>
        <end position="131"/>
    </location>
</feature>
<name>A0ABV6UQS6_9ACTN</name>
<dbReference type="Proteomes" id="UP001592528">
    <property type="component" value="Unassembled WGS sequence"/>
</dbReference>
<dbReference type="InterPro" id="IPR023753">
    <property type="entry name" value="FAD/NAD-binding_dom"/>
</dbReference>
<dbReference type="InterPro" id="IPR006005">
    <property type="entry name" value="Glut_synth_ssu1"/>
</dbReference>
<dbReference type="InterPro" id="IPR051394">
    <property type="entry name" value="Glutamate_Synthase"/>
</dbReference>
<dbReference type="Pfam" id="PF07992">
    <property type="entry name" value="Pyr_redox_2"/>
    <property type="match status" value="1"/>
</dbReference>
<gene>
    <name evidence="7" type="ORF">ACEZDJ_21015</name>
</gene>
<keyword evidence="1" id="KW-0028">Amino-acid biosynthesis</keyword>
<evidence type="ECO:0000259" key="6">
    <source>
        <dbReference type="Pfam" id="PF14691"/>
    </source>
</evidence>
<evidence type="ECO:0000256" key="1">
    <source>
        <dbReference type="ARBA" id="ARBA00022605"/>
    </source>
</evidence>
<evidence type="ECO:0000313" key="7">
    <source>
        <dbReference type="EMBL" id="MFC1403775.1"/>
    </source>
</evidence>
<protein>
    <submittedName>
        <fullName evidence="7">Glutamate synthase subunit beta</fullName>
    </submittedName>
</protein>
<dbReference type="InterPro" id="IPR028261">
    <property type="entry name" value="DPD_II"/>
</dbReference>
<comment type="pathway">
    <text evidence="4">Amino-acid biosynthesis.</text>
</comment>
<reference evidence="7 8" key="1">
    <citation type="submission" date="2024-09" db="EMBL/GenBank/DDBJ databases">
        <authorList>
            <person name="Lee S.D."/>
        </authorList>
    </citation>
    <scope>NUCLEOTIDE SEQUENCE [LARGE SCALE GENOMIC DNA]</scope>
    <source>
        <strain evidence="7 8">N1-5</strain>
    </source>
</reference>
<dbReference type="InterPro" id="IPR009051">
    <property type="entry name" value="Helical_ferredxn"/>
</dbReference>
<proteinExistence type="predicted"/>
<feature type="domain" description="FAD/NAD(P)-binding" evidence="5">
    <location>
        <begin position="146"/>
        <end position="456"/>
    </location>
</feature>
<dbReference type="Pfam" id="PF14691">
    <property type="entry name" value="Fer4_20"/>
    <property type="match status" value="1"/>
</dbReference>
<dbReference type="PANTHER" id="PTHR43100">
    <property type="entry name" value="GLUTAMATE SYNTHASE [NADPH] SMALL CHAIN"/>
    <property type="match status" value="1"/>
</dbReference>
<keyword evidence="2" id="KW-0560">Oxidoreductase</keyword>